<dbReference type="AlphaFoldDB" id="K1RBY8"/>
<evidence type="ECO:0000313" key="1">
    <source>
        <dbReference type="EMBL" id="EKC46317.1"/>
    </source>
</evidence>
<reference evidence="1" key="1">
    <citation type="journal article" date="2013" name="Environ. Microbiol.">
        <title>Microbiota from the distal guts of lean and obese adolescents exhibit partial functional redundancy besides clear differences in community structure.</title>
        <authorList>
            <person name="Ferrer M."/>
            <person name="Ruiz A."/>
            <person name="Lanza F."/>
            <person name="Haange S.B."/>
            <person name="Oberbach A."/>
            <person name="Till H."/>
            <person name="Bargiela R."/>
            <person name="Campoy C."/>
            <person name="Segura M.T."/>
            <person name="Richter M."/>
            <person name="von Bergen M."/>
            <person name="Seifert J."/>
            <person name="Suarez A."/>
        </authorList>
    </citation>
    <scope>NUCLEOTIDE SEQUENCE</scope>
</reference>
<dbReference type="EMBL" id="AJWZ01011157">
    <property type="protein sequence ID" value="EKC46317.1"/>
    <property type="molecule type" value="Genomic_DNA"/>
</dbReference>
<name>K1RBY8_9ZZZZ</name>
<protein>
    <submittedName>
        <fullName evidence="1">Pyridine nucleotide-disulfide oxidoreductase family protein</fullName>
    </submittedName>
</protein>
<accession>K1RBY8</accession>
<feature type="non-terminal residue" evidence="1">
    <location>
        <position position="256"/>
    </location>
</feature>
<sequence>MAQLRPKIVKLAKIIGGVTGITTRIDENAPEYYCMAGILTDEEADVAIAAGLRKERTAAYLARKVGKTVQEVQPLLDNLVYYGIFRRSHNETLGEDTYYMQIFAPGILEMMVNQKELLDTHPEVGRAFEEYTRNLAANMGAMIPDGYGLMRVIPVESALEGIPGVNEFERISHYLDKYDRFSVSPCSCRASRTSIGDGCGHLDEDMCIQMGKGAEHYIRSGRAKEITREQALEIIKRAEENGLMHDMVNIEEPGES</sequence>
<proteinExistence type="predicted"/>
<comment type="caution">
    <text evidence="1">The sequence shown here is derived from an EMBL/GenBank/DDBJ whole genome shotgun (WGS) entry which is preliminary data.</text>
</comment>
<organism evidence="1">
    <name type="scientific">human gut metagenome</name>
    <dbReference type="NCBI Taxonomy" id="408170"/>
    <lineage>
        <taxon>unclassified sequences</taxon>
        <taxon>metagenomes</taxon>
        <taxon>organismal metagenomes</taxon>
    </lineage>
</organism>
<gene>
    <name evidence="1" type="ORF">OBE_16327</name>
</gene>